<dbReference type="AlphaFoldDB" id="A0A9N9C6Z9"/>
<evidence type="ECO:0000256" key="1">
    <source>
        <dbReference type="SAM" id="MobiDB-lite"/>
    </source>
</evidence>
<comment type="caution">
    <text evidence="2">The sequence shown here is derived from an EMBL/GenBank/DDBJ whole genome shotgun (WGS) entry which is preliminary data.</text>
</comment>
<protein>
    <submittedName>
        <fullName evidence="2">5555_t:CDS:1</fullName>
    </submittedName>
</protein>
<name>A0A9N9C6Z9_9GLOM</name>
<reference evidence="2" key="1">
    <citation type="submission" date="2021-06" db="EMBL/GenBank/DDBJ databases">
        <authorList>
            <person name="Kallberg Y."/>
            <person name="Tangrot J."/>
            <person name="Rosling A."/>
        </authorList>
    </citation>
    <scope>NUCLEOTIDE SEQUENCE</scope>
    <source>
        <strain evidence="2">MT106</strain>
    </source>
</reference>
<feature type="compositionally biased region" description="Polar residues" evidence="1">
    <location>
        <begin position="7"/>
        <end position="19"/>
    </location>
</feature>
<evidence type="ECO:0000313" key="2">
    <source>
        <dbReference type="EMBL" id="CAG8588674.1"/>
    </source>
</evidence>
<accession>A0A9N9C6Z9</accession>
<evidence type="ECO:0000313" key="3">
    <source>
        <dbReference type="Proteomes" id="UP000789831"/>
    </source>
</evidence>
<organism evidence="2 3">
    <name type="scientific">Ambispora gerdemannii</name>
    <dbReference type="NCBI Taxonomy" id="144530"/>
    <lineage>
        <taxon>Eukaryota</taxon>
        <taxon>Fungi</taxon>
        <taxon>Fungi incertae sedis</taxon>
        <taxon>Mucoromycota</taxon>
        <taxon>Glomeromycotina</taxon>
        <taxon>Glomeromycetes</taxon>
        <taxon>Archaeosporales</taxon>
        <taxon>Ambisporaceae</taxon>
        <taxon>Ambispora</taxon>
    </lineage>
</organism>
<keyword evidence="3" id="KW-1185">Reference proteome</keyword>
<feature type="region of interest" description="Disordered" evidence="1">
    <location>
        <begin position="1"/>
        <end position="104"/>
    </location>
</feature>
<dbReference type="EMBL" id="CAJVPL010001818">
    <property type="protein sequence ID" value="CAG8588674.1"/>
    <property type="molecule type" value="Genomic_DNA"/>
</dbReference>
<feature type="compositionally biased region" description="Polar residues" evidence="1">
    <location>
        <begin position="50"/>
        <end position="72"/>
    </location>
</feature>
<proteinExistence type="predicted"/>
<dbReference type="Proteomes" id="UP000789831">
    <property type="component" value="Unassembled WGS sequence"/>
</dbReference>
<gene>
    <name evidence="2" type="ORF">AGERDE_LOCUS8494</name>
</gene>
<sequence length="104" mass="11184">MTPPASPTNNLPSSTTGSINNDDDSDNDNDLPKANRLTKLFILPSPNHSPPRNNTSTTMATSKMSVSPNLSNSKDKKISATTFTAISTPVDNSSSDPWDTRRHV</sequence>
<feature type="compositionally biased region" description="Polar residues" evidence="1">
    <location>
        <begin position="79"/>
        <end position="97"/>
    </location>
</feature>